<dbReference type="InterPro" id="IPR053264">
    <property type="entry name" value="Lipoate-ligase_2_inactive"/>
</dbReference>
<evidence type="ECO:0000313" key="2">
    <source>
        <dbReference type="Proteomes" id="UP000737018"/>
    </source>
</evidence>
<evidence type="ECO:0000313" key="1">
    <source>
        <dbReference type="EMBL" id="KAF3968720.1"/>
    </source>
</evidence>
<keyword evidence="2" id="KW-1185">Reference proteome</keyword>
<dbReference type="OrthoDB" id="201621at2759"/>
<dbReference type="PANTHER" id="PTHR43506">
    <property type="entry name" value="BIOTIN/LIPOATE A/B PROTEIN LIGASE FAMILY"/>
    <property type="match status" value="1"/>
</dbReference>
<dbReference type="AlphaFoldDB" id="A0A8J4RLV7"/>
<comment type="caution">
    <text evidence="1">The sequence shown here is derived from an EMBL/GenBank/DDBJ whole genome shotgun (WGS) entry which is preliminary data.</text>
</comment>
<dbReference type="PANTHER" id="PTHR43506:SF1">
    <property type="entry name" value="BPL_LPL CATALYTIC DOMAIN-CONTAINING PROTEIN"/>
    <property type="match status" value="1"/>
</dbReference>
<dbReference type="Proteomes" id="UP000737018">
    <property type="component" value="Unassembled WGS sequence"/>
</dbReference>
<name>A0A8J4RLV7_9ROSI</name>
<organism evidence="1 2">
    <name type="scientific">Castanea mollissima</name>
    <name type="common">Chinese chestnut</name>
    <dbReference type="NCBI Taxonomy" id="60419"/>
    <lineage>
        <taxon>Eukaryota</taxon>
        <taxon>Viridiplantae</taxon>
        <taxon>Streptophyta</taxon>
        <taxon>Embryophyta</taxon>
        <taxon>Tracheophyta</taxon>
        <taxon>Spermatophyta</taxon>
        <taxon>Magnoliopsida</taxon>
        <taxon>eudicotyledons</taxon>
        <taxon>Gunneridae</taxon>
        <taxon>Pentapetalae</taxon>
        <taxon>rosids</taxon>
        <taxon>fabids</taxon>
        <taxon>Fagales</taxon>
        <taxon>Fagaceae</taxon>
        <taxon>Castanea</taxon>
    </lineage>
</organism>
<reference evidence="1" key="1">
    <citation type="submission" date="2020-03" db="EMBL/GenBank/DDBJ databases">
        <title>Castanea mollissima Vanexum genome sequencing.</title>
        <authorList>
            <person name="Staton M."/>
        </authorList>
    </citation>
    <scope>NUCLEOTIDE SEQUENCE</scope>
    <source>
        <tissue evidence="1">Leaf</tissue>
    </source>
</reference>
<protein>
    <submittedName>
        <fullName evidence="1">Uncharacterized protein</fullName>
    </submittedName>
</protein>
<proteinExistence type="predicted"/>
<sequence>MFDENLNPKKKIKEFVRERKFCETVVESAREVERRVAKWQIQQLHLEERLLRTSSHNWCIVNDGTNQPTIVMGVSGFRL</sequence>
<accession>A0A8J4RLV7</accession>
<gene>
    <name evidence="1" type="ORF">CMV_007429</name>
</gene>
<dbReference type="EMBL" id="JRKL02000736">
    <property type="protein sequence ID" value="KAF3968720.1"/>
    <property type="molecule type" value="Genomic_DNA"/>
</dbReference>